<gene>
    <name evidence="2" type="ORF">CIL03_00210</name>
</gene>
<dbReference type="OrthoDB" id="2442156at2"/>
<name>A0A265NF72_9BACI</name>
<keyword evidence="1" id="KW-0812">Transmembrane</keyword>
<feature type="transmembrane region" description="Helical" evidence="1">
    <location>
        <begin position="61"/>
        <end position="84"/>
    </location>
</feature>
<feature type="transmembrane region" description="Helical" evidence="1">
    <location>
        <begin position="6"/>
        <end position="22"/>
    </location>
</feature>
<feature type="transmembrane region" description="Helical" evidence="1">
    <location>
        <begin position="34"/>
        <end position="55"/>
    </location>
</feature>
<evidence type="ECO:0000256" key="1">
    <source>
        <dbReference type="SAM" id="Phobius"/>
    </source>
</evidence>
<reference evidence="2 3" key="1">
    <citation type="submission" date="2017-08" db="EMBL/GenBank/DDBJ databases">
        <title>Virgibacillus indicus sp. nov. and Virgibacillus profoundi sp. nov, two moderately halophilic bacteria isolated from marine sediment by using the Microfluidic Streak Plate.</title>
        <authorList>
            <person name="Xu B."/>
            <person name="Hu B."/>
            <person name="Wang J."/>
            <person name="Zhu Y."/>
            <person name="Huang L."/>
            <person name="Du W."/>
            <person name="Huang Y."/>
        </authorList>
    </citation>
    <scope>NUCLEOTIDE SEQUENCE [LARGE SCALE GENOMIC DNA]</scope>
    <source>
        <strain evidence="2 3">IO3-P2-C2</strain>
    </source>
</reference>
<dbReference type="Proteomes" id="UP000216498">
    <property type="component" value="Unassembled WGS sequence"/>
</dbReference>
<keyword evidence="1" id="KW-0472">Membrane</keyword>
<sequence>MSPKTLGYLITLLTVLIAYLLSRGKPKKGKYKLWGIAIMLLISLPLAYSIGITYAEIAGNPWAALMTFYAFPIIFSIGLIMLLIGVFKKDEAIKTCAV</sequence>
<comment type="caution">
    <text evidence="2">The sequence shown here is derived from an EMBL/GenBank/DDBJ whole genome shotgun (WGS) entry which is preliminary data.</text>
</comment>
<evidence type="ECO:0000313" key="2">
    <source>
        <dbReference type="EMBL" id="OZU90643.1"/>
    </source>
</evidence>
<protein>
    <recommendedName>
        <fullName evidence="4">Dehalogenase</fullName>
    </recommendedName>
</protein>
<dbReference type="EMBL" id="NPMS01000001">
    <property type="protein sequence ID" value="OZU90643.1"/>
    <property type="molecule type" value="Genomic_DNA"/>
</dbReference>
<keyword evidence="3" id="KW-1185">Reference proteome</keyword>
<keyword evidence="1" id="KW-1133">Transmembrane helix</keyword>
<proteinExistence type="predicted"/>
<accession>A0A265NF72</accession>
<dbReference type="AlphaFoldDB" id="A0A265NF72"/>
<organism evidence="2 3">
    <name type="scientific">Virgibacillus indicus</name>
    <dbReference type="NCBI Taxonomy" id="2024554"/>
    <lineage>
        <taxon>Bacteria</taxon>
        <taxon>Bacillati</taxon>
        <taxon>Bacillota</taxon>
        <taxon>Bacilli</taxon>
        <taxon>Bacillales</taxon>
        <taxon>Bacillaceae</taxon>
        <taxon>Virgibacillus</taxon>
    </lineage>
</organism>
<evidence type="ECO:0000313" key="3">
    <source>
        <dbReference type="Proteomes" id="UP000216498"/>
    </source>
</evidence>
<evidence type="ECO:0008006" key="4">
    <source>
        <dbReference type="Google" id="ProtNLM"/>
    </source>
</evidence>